<evidence type="ECO:0000313" key="10">
    <source>
        <dbReference type="EMBL" id="VAW88939.1"/>
    </source>
</evidence>
<accession>A0A3B0ZSC9</accession>
<dbReference type="EMBL" id="UOFQ01000113">
    <property type="protein sequence ID" value="VAW88939.1"/>
    <property type="molecule type" value="Genomic_DNA"/>
</dbReference>
<dbReference type="Gene3D" id="3.40.50.300">
    <property type="entry name" value="P-loop containing nucleotide triphosphate hydrolases"/>
    <property type="match status" value="1"/>
</dbReference>
<keyword evidence="5" id="KW-0235">DNA replication</keyword>
<dbReference type="AlphaFoldDB" id="A0A3B0ZSC9"/>
<dbReference type="GO" id="GO:0005737">
    <property type="term" value="C:cytoplasm"/>
    <property type="evidence" value="ECO:0007669"/>
    <property type="project" value="UniProtKB-SubCell"/>
</dbReference>
<dbReference type="PANTHER" id="PTHR32182:SF0">
    <property type="entry name" value="DNA REPLICATION AND REPAIR PROTEIN RECF"/>
    <property type="match status" value="1"/>
</dbReference>
<feature type="domain" description="RecF/RecN/SMC N-terminal" evidence="9">
    <location>
        <begin position="3"/>
        <end position="336"/>
    </location>
</feature>
<evidence type="ECO:0000256" key="2">
    <source>
        <dbReference type="ARBA" id="ARBA00008016"/>
    </source>
</evidence>
<dbReference type="Pfam" id="PF02463">
    <property type="entry name" value="SMC_N"/>
    <property type="match status" value="1"/>
</dbReference>
<keyword evidence="6" id="KW-0547">Nucleotide-binding</keyword>
<dbReference type="Gene3D" id="1.20.1050.90">
    <property type="entry name" value="RecF/RecN/SMC, N-terminal domain"/>
    <property type="match status" value="1"/>
</dbReference>
<evidence type="ECO:0000256" key="3">
    <source>
        <dbReference type="ARBA" id="ARBA00020170"/>
    </source>
</evidence>
<evidence type="ECO:0000256" key="4">
    <source>
        <dbReference type="ARBA" id="ARBA00022490"/>
    </source>
</evidence>
<dbReference type="PANTHER" id="PTHR32182">
    <property type="entry name" value="DNA REPLICATION AND REPAIR PROTEIN RECF"/>
    <property type="match status" value="1"/>
</dbReference>
<name>A0A3B0ZSC9_9ZZZZ</name>
<comment type="subcellular location">
    <subcellularLocation>
        <location evidence="1">Cytoplasm</location>
    </subcellularLocation>
</comment>
<evidence type="ECO:0000256" key="5">
    <source>
        <dbReference type="ARBA" id="ARBA00022705"/>
    </source>
</evidence>
<dbReference type="InterPro" id="IPR018078">
    <property type="entry name" value="DNA-binding_RecF_CS"/>
</dbReference>
<keyword evidence="8" id="KW-0238">DNA-binding</keyword>
<dbReference type="HAMAP" id="MF_00365">
    <property type="entry name" value="RecF"/>
    <property type="match status" value="1"/>
</dbReference>
<dbReference type="GO" id="GO:0003697">
    <property type="term" value="F:single-stranded DNA binding"/>
    <property type="evidence" value="ECO:0007669"/>
    <property type="project" value="InterPro"/>
</dbReference>
<evidence type="ECO:0000256" key="6">
    <source>
        <dbReference type="ARBA" id="ARBA00022741"/>
    </source>
</evidence>
<comment type="similarity">
    <text evidence="2">Belongs to the RecF family.</text>
</comment>
<dbReference type="InterPro" id="IPR003395">
    <property type="entry name" value="RecF/RecN/SMC_N"/>
</dbReference>
<evidence type="ECO:0000256" key="7">
    <source>
        <dbReference type="ARBA" id="ARBA00022840"/>
    </source>
</evidence>
<organism evidence="10">
    <name type="scientific">hydrothermal vent metagenome</name>
    <dbReference type="NCBI Taxonomy" id="652676"/>
    <lineage>
        <taxon>unclassified sequences</taxon>
        <taxon>metagenomes</taxon>
        <taxon>ecological metagenomes</taxon>
    </lineage>
</organism>
<dbReference type="GO" id="GO:0006260">
    <property type="term" value="P:DNA replication"/>
    <property type="evidence" value="ECO:0007669"/>
    <property type="project" value="UniProtKB-KW"/>
</dbReference>
<sequence length="360" mass="41384">MWLDRLDIRNVRNLAEVSLKLSAKFNIISGANGSGKTSLLESIYLLSCGKSFRTHRFSNIPTQDECWMGVYAKLSGKDVRSIPIGLEYRDRKNIFKADGNRLKKASELAAYLPVVVIHQESQRVFTQSPKYRRAFLDWGVFHVEQCFLSTWQNFNRSLKQRNAELSQRNQLSSIDHWNIELSKSANLIDVHRRQYLDKFVLLFNHFVNKLLVINGEIKVDYRRGWSEKEDYLDLLRASLEKDRIMGYTQRGPHRADVSFKINGTPLHEYVSRGQQKLLVCSLYIAQAALYSQIADRGSIFLMDDLTAELDAKHVANLLSVLDELDTQVFVTTPDLKLLDTGLLLESKTFHVERGVVSEVL</sequence>
<evidence type="ECO:0000256" key="8">
    <source>
        <dbReference type="ARBA" id="ARBA00023125"/>
    </source>
</evidence>
<keyword evidence="7" id="KW-0067">ATP-binding</keyword>
<dbReference type="InterPro" id="IPR042174">
    <property type="entry name" value="RecF_2"/>
</dbReference>
<dbReference type="GO" id="GO:0006302">
    <property type="term" value="P:double-strand break repair"/>
    <property type="evidence" value="ECO:0007669"/>
    <property type="project" value="TreeGrafter"/>
</dbReference>
<dbReference type="SUPFAM" id="SSF52540">
    <property type="entry name" value="P-loop containing nucleoside triphosphate hydrolases"/>
    <property type="match status" value="1"/>
</dbReference>
<gene>
    <name evidence="10" type="ORF">MNBD_GAMMA17-1948</name>
</gene>
<dbReference type="InterPro" id="IPR027417">
    <property type="entry name" value="P-loop_NTPase"/>
</dbReference>
<proteinExistence type="inferred from homology"/>
<reference evidence="10" key="1">
    <citation type="submission" date="2018-06" db="EMBL/GenBank/DDBJ databases">
        <authorList>
            <person name="Zhirakovskaya E."/>
        </authorList>
    </citation>
    <scope>NUCLEOTIDE SEQUENCE</scope>
</reference>
<dbReference type="GO" id="GO:0005524">
    <property type="term" value="F:ATP binding"/>
    <property type="evidence" value="ECO:0007669"/>
    <property type="project" value="UniProtKB-KW"/>
</dbReference>
<protein>
    <recommendedName>
        <fullName evidence="3">DNA replication and repair protein RecF</fullName>
    </recommendedName>
</protein>
<dbReference type="PROSITE" id="PS00618">
    <property type="entry name" value="RECF_2"/>
    <property type="match status" value="1"/>
</dbReference>
<dbReference type="NCBIfam" id="TIGR00611">
    <property type="entry name" value="recf"/>
    <property type="match status" value="1"/>
</dbReference>
<evidence type="ECO:0000256" key="1">
    <source>
        <dbReference type="ARBA" id="ARBA00004496"/>
    </source>
</evidence>
<dbReference type="InterPro" id="IPR001238">
    <property type="entry name" value="DNA-binding_RecF"/>
</dbReference>
<dbReference type="GO" id="GO:0000731">
    <property type="term" value="P:DNA synthesis involved in DNA repair"/>
    <property type="evidence" value="ECO:0007669"/>
    <property type="project" value="TreeGrafter"/>
</dbReference>
<evidence type="ECO:0000259" key="9">
    <source>
        <dbReference type="Pfam" id="PF02463"/>
    </source>
</evidence>
<keyword evidence="4" id="KW-0963">Cytoplasm</keyword>